<evidence type="ECO:0000313" key="2">
    <source>
        <dbReference type="EMBL" id="SDX61859.1"/>
    </source>
</evidence>
<sequence>MPYSSFSVRNPDLFIDQRDNDHIEIIAPILGDNRLLSRTLTVQQFRNISLLETVLADLRRERDTLEQSLGKRKSQDKPIG</sequence>
<keyword evidence="3" id="KW-1185">Reference proteome</keyword>
<keyword evidence="1" id="KW-0175">Coiled coil</keyword>
<accession>A0A1H3D852</accession>
<dbReference type="RefSeq" id="WP_090230544.1">
    <property type="nucleotide sequence ID" value="NZ_FNNU01000005.1"/>
</dbReference>
<proteinExistence type="predicted"/>
<dbReference type="AlphaFoldDB" id="A0A1H3D852"/>
<dbReference type="STRING" id="1007099.SAMN05216287_3302"/>
<evidence type="ECO:0000256" key="1">
    <source>
        <dbReference type="SAM" id="Coils"/>
    </source>
</evidence>
<name>A0A1H3D852_9PSED</name>
<gene>
    <name evidence="2" type="ORF">SAMN05216287_3302</name>
</gene>
<reference evidence="3" key="1">
    <citation type="submission" date="2016-10" db="EMBL/GenBank/DDBJ databases">
        <authorList>
            <person name="Varghese N."/>
            <person name="Submissions S."/>
        </authorList>
    </citation>
    <scope>NUCLEOTIDE SEQUENCE [LARGE SCALE GENOMIC DNA]</scope>
    <source>
        <strain evidence="3">NRRL B-59562</strain>
    </source>
</reference>
<feature type="coiled-coil region" evidence="1">
    <location>
        <begin position="48"/>
        <end position="75"/>
    </location>
</feature>
<dbReference type="EMBL" id="FNNU01000005">
    <property type="protein sequence ID" value="SDX61859.1"/>
    <property type="molecule type" value="Genomic_DNA"/>
</dbReference>
<dbReference type="Proteomes" id="UP000243778">
    <property type="component" value="Unassembled WGS sequence"/>
</dbReference>
<organism evidence="2 3">
    <name type="scientific">Pseudomonas kuykendallii</name>
    <dbReference type="NCBI Taxonomy" id="1007099"/>
    <lineage>
        <taxon>Bacteria</taxon>
        <taxon>Pseudomonadati</taxon>
        <taxon>Pseudomonadota</taxon>
        <taxon>Gammaproteobacteria</taxon>
        <taxon>Pseudomonadales</taxon>
        <taxon>Pseudomonadaceae</taxon>
        <taxon>Pseudomonas</taxon>
    </lineage>
</organism>
<protein>
    <submittedName>
        <fullName evidence="2">Uncharacterized protein</fullName>
    </submittedName>
</protein>
<evidence type="ECO:0000313" key="3">
    <source>
        <dbReference type="Proteomes" id="UP000243778"/>
    </source>
</evidence>